<dbReference type="SUPFAM" id="SSF53335">
    <property type="entry name" value="S-adenosyl-L-methionine-dependent methyltransferases"/>
    <property type="match status" value="1"/>
</dbReference>
<keyword evidence="2" id="KW-1185">Reference proteome</keyword>
<evidence type="ECO:0000313" key="2">
    <source>
        <dbReference type="Proteomes" id="UP000252884"/>
    </source>
</evidence>
<reference evidence="1 2" key="1">
    <citation type="submission" date="2018-07" db="EMBL/GenBank/DDBJ databases">
        <title>Genomic Encyclopedia of Type Strains, Phase IV (KMG-IV): sequencing the most valuable type-strain genomes for metagenomic binning, comparative biology and taxonomic classification.</title>
        <authorList>
            <person name="Goeker M."/>
        </authorList>
    </citation>
    <scope>NUCLEOTIDE SEQUENCE [LARGE SCALE GENOMIC DNA]</scope>
    <source>
        <strain evidence="1 2">DSM 21634</strain>
    </source>
</reference>
<proteinExistence type="predicted"/>
<dbReference type="InterPro" id="IPR029063">
    <property type="entry name" value="SAM-dependent_MTases_sf"/>
</dbReference>
<organism evidence="1 2">
    <name type="scientific">Pseudorhodoferax soli</name>
    <dbReference type="NCBI Taxonomy" id="545864"/>
    <lineage>
        <taxon>Bacteria</taxon>
        <taxon>Pseudomonadati</taxon>
        <taxon>Pseudomonadota</taxon>
        <taxon>Betaproteobacteria</taxon>
        <taxon>Burkholderiales</taxon>
        <taxon>Comamonadaceae</taxon>
    </lineage>
</organism>
<dbReference type="AlphaFoldDB" id="A0A368X871"/>
<accession>A0A368X871</accession>
<evidence type="ECO:0000313" key="1">
    <source>
        <dbReference type="EMBL" id="RCW63178.1"/>
    </source>
</evidence>
<gene>
    <name evidence="1" type="ORF">DES41_1202</name>
</gene>
<dbReference type="Gene3D" id="3.40.50.150">
    <property type="entry name" value="Vaccinia Virus protein VP39"/>
    <property type="match status" value="1"/>
</dbReference>
<name>A0A368X871_9BURK</name>
<sequence length="117" mass="13403">MAWKVDDVTVAELPECGFEVWHDRAVFHFFTGQTERNAYVRAAQRAIKPGGFIIMATFAEDGPTQCSGLPVVRYGEVSLQRELGDQFDLVEHERESHQTPFGTNQEFFYAVFRRRAS</sequence>
<dbReference type="EMBL" id="QPJK01000020">
    <property type="protein sequence ID" value="RCW63178.1"/>
    <property type="molecule type" value="Genomic_DNA"/>
</dbReference>
<evidence type="ECO:0008006" key="3">
    <source>
        <dbReference type="Google" id="ProtNLM"/>
    </source>
</evidence>
<comment type="caution">
    <text evidence="1">The sequence shown here is derived from an EMBL/GenBank/DDBJ whole genome shotgun (WGS) entry which is preliminary data.</text>
</comment>
<protein>
    <recommendedName>
        <fullName evidence="3">Methyltransferase family protein</fullName>
    </recommendedName>
</protein>
<dbReference type="Proteomes" id="UP000252884">
    <property type="component" value="Unassembled WGS sequence"/>
</dbReference>